<dbReference type="Pfam" id="PF00881">
    <property type="entry name" value="Nitroreductase"/>
    <property type="match status" value="1"/>
</dbReference>
<evidence type="ECO:0000259" key="1">
    <source>
        <dbReference type="Pfam" id="PF00881"/>
    </source>
</evidence>
<gene>
    <name evidence="2" type="ORF">Vau01_022320</name>
</gene>
<dbReference type="InterPro" id="IPR000415">
    <property type="entry name" value="Nitroreductase-like"/>
</dbReference>
<dbReference type="SUPFAM" id="SSF55469">
    <property type="entry name" value="FMN-dependent nitroreductase-like"/>
    <property type="match status" value="2"/>
</dbReference>
<proteinExistence type="predicted"/>
<keyword evidence="3" id="KW-1185">Reference proteome</keyword>
<reference evidence="2" key="1">
    <citation type="submission" date="2021-01" db="EMBL/GenBank/DDBJ databases">
        <title>Whole genome shotgun sequence of Virgisporangium aurantiacum NBRC 16421.</title>
        <authorList>
            <person name="Komaki H."/>
            <person name="Tamura T."/>
        </authorList>
    </citation>
    <scope>NUCLEOTIDE SEQUENCE</scope>
    <source>
        <strain evidence="2">NBRC 16421</strain>
    </source>
</reference>
<accession>A0A8J4DYJ8</accession>
<evidence type="ECO:0000313" key="2">
    <source>
        <dbReference type="EMBL" id="GIJ54716.1"/>
    </source>
</evidence>
<name>A0A8J4DYJ8_9ACTN</name>
<dbReference type="Proteomes" id="UP000612585">
    <property type="component" value="Unassembled WGS sequence"/>
</dbReference>
<sequence>MRKAEELTTNNRSGDVLSACLRAAAAAPSIHNTQPWLFRVHGRQVSGAVIEVRVDRSRRLEVLDPDGREMFVSVGAAVFNLRVALAAAGFETAVYRTPENDLDIAARITVGDAEAPSGAALSLHAAIARRHTNRRPFADRRIPFGTMEELRGAATAERASLLDVGPDLRGAVLSLTRTAEKRMRSDPAYLRELAAWTNPSSVGRADGLPQHVLGPRDKDASLPLRDLGIGLGLPTAQVEFEPDPTLVLLYTPDDTRGDWVRAGKALQRIWLTATVRRLALTPMSQLTEIAALRDLLSDSGTRYVAQMVMRIGYPLSPALPTPRRPLPDLLV</sequence>
<comment type="caution">
    <text evidence="2">The sequence shown here is derived from an EMBL/GenBank/DDBJ whole genome shotgun (WGS) entry which is preliminary data.</text>
</comment>
<dbReference type="InterPro" id="IPR029479">
    <property type="entry name" value="Nitroreductase"/>
</dbReference>
<dbReference type="PANTHER" id="PTHR23026">
    <property type="entry name" value="NADPH NITROREDUCTASE"/>
    <property type="match status" value="1"/>
</dbReference>
<organism evidence="2 3">
    <name type="scientific">Virgisporangium aurantiacum</name>
    <dbReference type="NCBI Taxonomy" id="175570"/>
    <lineage>
        <taxon>Bacteria</taxon>
        <taxon>Bacillati</taxon>
        <taxon>Actinomycetota</taxon>
        <taxon>Actinomycetes</taxon>
        <taxon>Micromonosporales</taxon>
        <taxon>Micromonosporaceae</taxon>
        <taxon>Virgisporangium</taxon>
    </lineage>
</organism>
<dbReference type="GO" id="GO:0016491">
    <property type="term" value="F:oxidoreductase activity"/>
    <property type="evidence" value="ECO:0007669"/>
    <property type="project" value="InterPro"/>
</dbReference>
<dbReference type="Gene3D" id="3.40.109.10">
    <property type="entry name" value="NADH Oxidase"/>
    <property type="match status" value="1"/>
</dbReference>
<evidence type="ECO:0000313" key="3">
    <source>
        <dbReference type="Proteomes" id="UP000612585"/>
    </source>
</evidence>
<protein>
    <recommendedName>
        <fullName evidence="1">Nitroreductase domain-containing protein</fullName>
    </recommendedName>
</protein>
<dbReference type="RefSeq" id="WP_203990240.1">
    <property type="nucleotide sequence ID" value="NZ_BOPG01000012.1"/>
</dbReference>
<dbReference type="InterPro" id="IPR050627">
    <property type="entry name" value="Nitroreductase/BluB"/>
</dbReference>
<feature type="domain" description="Nitroreductase" evidence="1">
    <location>
        <begin position="127"/>
        <end position="313"/>
    </location>
</feature>
<dbReference type="AlphaFoldDB" id="A0A8J4DYJ8"/>
<dbReference type="NCBIfam" id="NF047509">
    <property type="entry name" value="Rv3131_FMN_oxido"/>
    <property type="match status" value="1"/>
</dbReference>
<dbReference type="PANTHER" id="PTHR23026:SF123">
    <property type="entry name" value="NAD(P)H NITROREDUCTASE RV3131-RELATED"/>
    <property type="match status" value="1"/>
</dbReference>
<dbReference type="EMBL" id="BOPG01000012">
    <property type="protein sequence ID" value="GIJ54716.1"/>
    <property type="molecule type" value="Genomic_DNA"/>
</dbReference>